<reference evidence="1 2" key="1">
    <citation type="journal article" date="2020" name="Nature">
        <title>Six reference-quality genomes reveal evolution of bat adaptations.</title>
        <authorList>
            <person name="Jebb D."/>
            <person name="Huang Z."/>
            <person name="Pippel M."/>
            <person name="Hughes G.M."/>
            <person name="Lavrichenko K."/>
            <person name="Devanna P."/>
            <person name="Winkler S."/>
            <person name="Jermiin L.S."/>
            <person name="Skirmuntt E.C."/>
            <person name="Katzourakis A."/>
            <person name="Burkitt-Gray L."/>
            <person name="Ray D.A."/>
            <person name="Sullivan K.A.M."/>
            <person name="Roscito J.G."/>
            <person name="Kirilenko B.M."/>
            <person name="Davalos L.M."/>
            <person name="Corthals A.P."/>
            <person name="Power M.L."/>
            <person name="Jones G."/>
            <person name="Ransome R.D."/>
            <person name="Dechmann D.K.N."/>
            <person name="Locatelli A.G."/>
            <person name="Puechmaille S.J."/>
            <person name="Fedrigo O."/>
            <person name="Jarvis E.D."/>
            <person name="Hiller M."/>
            <person name="Vernes S.C."/>
            <person name="Myers E.W."/>
            <person name="Teeling E.C."/>
        </authorList>
    </citation>
    <scope>NUCLEOTIDE SEQUENCE [LARGE SCALE GENOMIC DNA]</scope>
    <source>
        <strain evidence="1">MRouAeg1</strain>
        <tissue evidence="1">Muscle</tissue>
    </source>
</reference>
<protein>
    <submittedName>
        <fullName evidence="1">Uncharacterized protein</fullName>
    </submittedName>
</protein>
<dbReference type="AlphaFoldDB" id="A0A7J8IMI3"/>
<dbReference type="EMBL" id="JACASE010000003">
    <property type="protein sequence ID" value="KAF6485375.1"/>
    <property type="molecule type" value="Genomic_DNA"/>
</dbReference>
<accession>A0A7J8IMI3</accession>
<gene>
    <name evidence="1" type="ORF">HJG63_010592</name>
</gene>
<comment type="caution">
    <text evidence="1">The sequence shown here is derived from an EMBL/GenBank/DDBJ whole genome shotgun (WGS) entry which is preliminary data.</text>
</comment>
<name>A0A7J8IMI3_ROUAE</name>
<organism evidence="1 2">
    <name type="scientific">Rousettus aegyptiacus</name>
    <name type="common">Egyptian fruit bat</name>
    <name type="synonym">Pteropus aegyptiacus</name>
    <dbReference type="NCBI Taxonomy" id="9407"/>
    <lineage>
        <taxon>Eukaryota</taxon>
        <taxon>Metazoa</taxon>
        <taxon>Chordata</taxon>
        <taxon>Craniata</taxon>
        <taxon>Vertebrata</taxon>
        <taxon>Euteleostomi</taxon>
        <taxon>Mammalia</taxon>
        <taxon>Eutheria</taxon>
        <taxon>Laurasiatheria</taxon>
        <taxon>Chiroptera</taxon>
        <taxon>Yinpterochiroptera</taxon>
        <taxon>Pteropodoidea</taxon>
        <taxon>Pteropodidae</taxon>
        <taxon>Rousettinae</taxon>
        <taxon>Rousettus</taxon>
    </lineage>
</organism>
<evidence type="ECO:0000313" key="2">
    <source>
        <dbReference type="Proteomes" id="UP000593571"/>
    </source>
</evidence>
<keyword evidence="2" id="KW-1185">Reference proteome</keyword>
<sequence length="132" mass="15116">MYLSGNPHFCLLTSCSFQRLQTNNQDPQLGFQREGIQRVNKLGSCSNFPSLSTISVFHILEQIIVCVKTACSGKTLLQLYSWMRREYRSDLTQMSLSGFPYYSDGRTVAIRKIKEKTVILSKVISKEVKQVR</sequence>
<proteinExistence type="predicted"/>
<dbReference type="Proteomes" id="UP000593571">
    <property type="component" value="Unassembled WGS sequence"/>
</dbReference>
<evidence type="ECO:0000313" key="1">
    <source>
        <dbReference type="EMBL" id="KAF6485375.1"/>
    </source>
</evidence>